<organism evidence="17 18">
    <name type="scientific">Dendrobium chrysotoxum</name>
    <name type="common">Orchid</name>
    <dbReference type="NCBI Taxonomy" id="161865"/>
    <lineage>
        <taxon>Eukaryota</taxon>
        <taxon>Viridiplantae</taxon>
        <taxon>Streptophyta</taxon>
        <taxon>Embryophyta</taxon>
        <taxon>Tracheophyta</taxon>
        <taxon>Spermatophyta</taxon>
        <taxon>Magnoliopsida</taxon>
        <taxon>Liliopsida</taxon>
        <taxon>Asparagales</taxon>
        <taxon>Orchidaceae</taxon>
        <taxon>Epidendroideae</taxon>
        <taxon>Malaxideae</taxon>
        <taxon>Dendrobiinae</taxon>
        <taxon>Dendrobium</taxon>
    </lineage>
</organism>
<evidence type="ECO:0000313" key="17">
    <source>
        <dbReference type="EMBL" id="KAH0464804.1"/>
    </source>
</evidence>
<keyword evidence="15" id="KW-1133">Transmembrane helix</keyword>
<dbReference type="SUPFAM" id="SSF51905">
    <property type="entry name" value="FAD/NAD(P)-binding domain"/>
    <property type="match status" value="1"/>
</dbReference>
<comment type="cofactor">
    <cofactor evidence="1">
        <name>FAD</name>
        <dbReference type="ChEBI" id="CHEBI:57692"/>
    </cofactor>
</comment>
<keyword evidence="15" id="KW-0812">Transmembrane</keyword>
<proteinExistence type="predicted"/>
<evidence type="ECO:0000256" key="7">
    <source>
        <dbReference type="ARBA" id="ARBA00023166"/>
    </source>
</evidence>
<evidence type="ECO:0000256" key="5">
    <source>
        <dbReference type="ARBA" id="ARBA00023002"/>
    </source>
</evidence>
<dbReference type="GO" id="GO:0008203">
    <property type="term" value="P:cholesterol metabolic process"/>
    <property type="evidence" value="ECO:0007669"/>
    <property type="project" value="UniProtKB-KW"/>
</dbReference>
<dbReference type="Gene3D" id="3.40.50.1820">
    <property type="entry name" value="alpha/beta hydrolase"/>
    <property type="match status" value="1"/>
</dbReference>
<dbReference type="Pfam" id="PF05199">
    <property type="entry name" value="GMC_oxred_C"/>
    <property type="match status" value="1"/>
</dbReference>
<dbReference type="Proteomes" id="UP000775213">
    <property type="component" value="Unassembled WGS sequence"/>
</dbReference>
<keyword evidence="15" id="KW-0472">Membrane</keyword>
<evidence type="ECO:0000259" key="16">
    <source>
        <dbReference type="PROSITE" id="PS51379"/>
    </source>
</evidence>
<dbReference type="GO" id="GO:0004769">
    <property type="term" value="F:steroid Delta-isomerase activity"/>
    <property type="evidence" value="ECO:0007669"/>
    <property type="project" value="UniProtKB-EC"/>
</dbReference>
<keyword evidence="5" id="KW-0560">Oxidoreductase</keyword>
<dbReference type="GO" id="GO:0016995">
    <property type="term" value="F:cholesterol oxidase activity"/>
    <property type="evidence" value="ECO:0007669"/>
    <property type="project" value="UniProtKB-EC"/>
</dbReference>
<dbReference type="InterPro" id="IPR017900">
    <property type="entry name" value="4Fe4S_Fe_S_CS"/>
</dbReference>
<evidence type="ECO:0000256" key="9">
    <source>
        <dbReference type="ARBA" id="ARBA00023235"/>
    </source>
</evidence>
<keyword evidence="9" id="KW-0413">Isomerase</keyword>
<evidence type="ECO:0000256" key="4">
    <source>
        <dbReference type="ARBA" id="ARBA00022827"/>
    </source>
</evidence>
<keyword evidence="18" id="KW-1185">Reference proteome</keyword>
<evidence type="ECO:0000256" key="2">
    <source>
        <dbReference type="ARBA" id="ARBA00022548"/>
    </source>
</evidence>
<dbReference type="InterPro" id="IPR007867">
    <property type="entry name" value="GMC_OxRtase_C"/>
</dbReference>
<dbReference type="EMBL" id="JAGFBR010000006">
    <property type="protein sequence ID" value="KAH0464804.1"/>
    <property type="molecule type" value="Genomic_DNA"/>
</dbReference>
<dbReference type="InterPro" id="IPR036188">
    <property type="entry name" value="FAD/NAD-bd_sf"/>
</dbReference>
<comment type="pathway">
    <text evidence="11">Steroid metabolism; cholesterol degradation.</text>
</comment>
<evidence type="ECO:0000256" key="15">
    <source>
        <dbReference type="SAM" id="Phobius"/>
    </source>
</evidence>
<dbReference type="InterPro" id="IPR029058">
    <property type="entry name" value="AB_hydrolase_fold"/>
</dbReference>
<evidence type="ECO:0000256" key="6">
    <source>
        <dbReference type="ARBA" id="ARBA00023098"/>
    </source>
</evidence>
<keyword evidence="3" id="KW-0285">Flavoprotein</keyword>
<keyword evidence="4" id="KW-0274">FAD</keyword>
<evidence type="ECO:0000256" key="1">
    <source>
        <dbReference type="ARBA" id="ARBA00001974"/>
    </source>
</evidence>
<dbReference type="InterPro" id="IPR052542">
    <property type="entry name" value="Cholesterol_Oxidase"/>
</dbReference>
<reference evidence="17 18" key="1">
    <citation type="journal article" date="2021" name="Hortic Res">
        <title>Chromosome-scale assembly of the Dendrobium chrysotoxum genome enhances the understanding of orchid evolution.</title>
        <authorList>
            <person name="Zhang Y."/>
            <person name="Zhang G.Q."/>
            <person name="Zhang D."/>
            <person name="Liu X.D."/>
            <person name="Xu X.Y."/>
            <person name="Sun W.H."/>
            <person name="Yu X."/>
            <person name="Zhu X."/>
            <person name="Wang Z.W."/>
            <person name="Zhao X."/>
            <person name="Zhong W.Y."/>
            <person name="Chen H."/>
            <person name="Yin W.L."/>
            <person name="Huang T."/>
            <person name="Niu S.C."/>
            <person name="Liu Z.J."/>
        </authorList>
    </citation>
    <scope>NUCLEOTIDE SEQUENCE [LARGE SCALE GENOMIC DNA]</scope>
    <source>
        <strain evidence="17">Lindl</strain>
    </source>
</reference>
<gene>
    <name evidence="17" type="ORF">IEQ34_004907</name>
</gene>
<evidence type="ECO:0000256" key="13">
    <source>
        <dbReference type="ARBA" id="ARBA00049744"/>
    </source>
</evidence>
<evidence type="ECO:0000256" key="3">
    <source>
        <dbReference type="ARBA" id="ARBA00022630"/>
    </source>
</evidence>
<dbReference type="AlphaFoldDB" id="A0AAV7GTL4"/>
<dbReference type="PANTHER" id="PTHR47470">
    <property type="entry name" value="CHOLESTEROL OXIDASE"/>
    <property type="match status" value="1"/>
</dbReference>
<accession>A0AAV7GTL4</accession>
<comment type="caution">
    <text evidence="17">The sequence shown here is derived from an EMBL/GenBank/DDBJ whole genome shotgun (WGS) entry which is preliminary data.</text>
</comment>
<dbReference type="EC" id="1.1.3.6" evidence="12"/>
<dbReference type="EC" id="5.3.3.1" evidence="10"/>
<dbReference type="PANTHER" id="PTHR47470:SF1">
    <property type="entry name" value="FAD-DEPENDENT OXIDOREDUCTASE 2 FAD BINDING DOMAIN-CONTAINING PROTEIN"/>
    <property type="match status" value="1"/>
</dbReference>
<dbReference type="SUPFAM" id="SSF53474">
    <property type="entry name" value="alpha/beta-Hydrolases"/>
    <property type="match status" value="1"/>
</dbReference>
<evidence type="ECO:0000256" key="14">
    <source>
        <dbReference type="ARBA" id="ARBA00049778"/>
    </source>
</evidence>
<evidence type="ECO:0000256" key="10">
    <source>
        <dbReference type="ARBA" id="ARBA00038856"/>
    </source>
</evidence>
<dbReference type="InterPro" id="IPR017896">
    <property type="entry name" value="4Fe4S_Fe-S-bd"/>
</dbReference>
<keyword evidence="8" id="KW-0753">Steroid metabolism</keyword>
<protein>
    <recommendedName>
        <fullName evidence="13">Cholesterol oxidase</fullName>
        <ecNumber evidence="12">1.1.3.6</ecNumber>
        <ecNumber evidence="10">5.3.3.1</ecNumber>
    </recommendedName>
    <alternativeName>
        <fullName evidence="14">Cholesterol isomerase</fullName>
    </alternativeName>
</protein>
<keyword evidence="7" id="KW-1207">Sterol metabolism</keyword>
<name>A0AAV7GTL4_DENCH</name>
<evidence type="ECO:0000256" key="11">
    <source>
        <dbReference type="ARBA" id="ARBA00049645"/>
    </source>
</evidence>
<feature type="transmembrane region" description="Helical" evidence="15">
    <location>
        <begin position="1022"/>
        <end position="1040"/>
    </location>
</feature>
<feature type="domain" description="4Fe-4S ferredoxin-type" evidence="16">
    <location>
        <begin position="167"/>
        <end position="196"/>
    </location>
</feature>
<keyword evidence="2" id="KW-0153">Cholesterol metabolism</keyword>
<evidence type="ECO:0000256" key="8">
    <source>
        <dbReference type="ARBA" id="ARBA00023221"/>
    </source>
</evidence>
<dbReference type="PROSITE" id="PS00198">
    <property type="entry name" value="4FE4S_FER_1"/>
    <property type="match status" value="1"/>
</dbReference>
<dbReference type="Gene3D" id="3.50.50.60">
    <property type="entry name" value="FAD/NAD(P)-binding domain"/>
    <property type="match status" value="1"/>
</dbReference>
<sequence>MVVHEVQIEAIVEEGVGSSVDEGHMVFLFYGHDFSNIFPHLRSVDLYGGICVKDQIHEEGDSLAAVACGFGGGSLVNAGVLLPTPIRTRRDPRWPKDWNKDWEHYERLASSMLGAQVVPAEFTNAQVMTQILEEEIEDYKPDPIKLSINFGRKEEEEEEEEEERHNLVGSKKLESCLACGNCLSGCPYNAKNSTDKNYLALAVEASGVLGTTEILLKSQRRGLGLSDRLGLGISCNGNNVAYVTRSKAPLHAYGLNKKQFSEVAFHNRPGPAISASFTSSSGFTIQSGVLPTSYPYLFFKGIATYGWPTCYWFLHGLIDKLKCSIMGLEASHDMILNVMGYDACDGRITFDDDAEKVRIIPPNDPLLPKKILALQNITRKLGGILFMSCYRSTSVHLLGGCNAASNASLGVCNTNGQVFNQNANQVTVHEGLYVSDASLIPCSIGTNPCLTITTLSEHISRHLADDVLKFKSTVREKEYIEHADENMDSMLKTTKDHENMFSDMVLVKETMRGFIAGMPCTAHLTMNMNCRDSKGFGHESSFIEDPNSLLKGKVGGYVIFKSVEKEKLFILDGKVDLCAVDSRTPYTQYMHYGLTLASSSGSKYILEGKKVMNPFLLASHAWQESTTMHVTFRKIENNDVKANIQHNNASEELLSLQEDGYAISCKQWKRIPNLWKPQEKKTQYPVLLLNGYSGESYWLPTERRDLVRILLEEGYDIWLLQPRLHPLHHSNDFTIEDIGKFDIPAVIVKIREVHGPFSRIHVIAHCVGGLAIHIALMGGHVSASKIASLSCTNSSMFFKLTNYALVKMRLPLLPVTMAILGRNKTLSITDCSKDEFRHSLLKHLARIIPRTERCTSDECEIFSGIFGNAFWHANISKTLHQWLSKQNVTHLPMSGFPHLRKICNAGFVIDAEGKDMYLIHSERMAMPTLYISGGRSLLVTPETSMLAYKYMRLHQPGFQHKRVVMEGYGHSDLLIGEESYKSVFPHFISHMRMAEGGGRRKGREENVVYREAYYDDNGGSRGFTFFICLMAIFYFLYQLFC</sequence>
<evidence type="ECO:0000256" key="12">
    <source>
        <dbReference type="ARBA" id="ARBA00049723"/>
    </source>
</evidence>
<evidence type="ECO:0000313" key="18">
    <source>
        <dbReference type="Proteomes" id="UP000775213"/>
    </source>
</evidence>
<dbReference type="PROSITE" id="PS51379">
    <property type="entry name" value="4FE4S_FER_2"/>
    <property type="match status" value="1"/>
</dbReference>
<keyword evidence="6" id="KW-0443">Lipid metabolism</keyword>